<gene>
    <name evidence="2" type="ORF">UR19_C0014G0008</name>
</gene>
<sequence length="280" mass="30944">MVNDKLVEVVREKIKLGMTEGAIKSYFLQKGEFLDDIDEVIQREMNGVESKVQKKVAVKKGGLVKGLLLTILGVVISLGLAFGGLKLYEYLRDRSKTEELVPVTPTITQAAAPAGSVPYRTGSSIDLLSSETYISKKDGFSIRPPKDWEVDTSGKLGAPIFFFSPKSSVQGKVLYKPSINVQTGLAKGHVLDGYKQFYVDDLKQKLEDLQILEERKLILSGRDALLMKISFTTNGLKLKGEVLLMVSIDTAFVATGLDLESHWSEVETMVETSLYTFNLL</sequence>
<comment type="caution">
    <text evidence="2">The sequence shown here is derived from an EMBL/GenBank/DDBJ whole genome shotgun (WGS) entry which is preliminary data.</text>
</comment>
<keyword evidence="1" id="KW-1133">Transmembrane helix</keyword>
<reference evidence="2 3" key="1">
    <citation type="journal article" date="2015" name="Nature">
        <title>rRNA introns, odd ribosomes, and small enigmatic genomes across a large radiation of phyla.</title>
        <authorList>
            <person name="Brown C.T."/>
            <person name="Hug L.A."/>
            <person name="Thomas B.C."/>
            <person name="Sharon I."/>
            <person name="Castelle C.J."/>
            <person name="Singh A."/>
            <person name="Wilkins M.J."/>
            <person name="Williams K.H."/>
            <person name="Banfield J.F."/>
        </authorList>
    </citation>
    <scope>NUCLEOTIDE SEQUENCE [LARGE SCALE GENOMIC DNA]</scope>
</reference>
<dbReference type="EMBL" id="LBOG01000014">
    <property type="protein sequence ID" value="KKP29444.1"/>
    <property type="molecule type" value="Genomic_DNA"/>
</dbReference>
<keyword evidence="1" id="KW-0812">Transmembrane</keyword>
<feature type="transmembrane region" description="Helical" evidence="1">
    <location>
        <begin position="67"/>
        <end position="88"/>
    </location>
</feature>
<accession>A0A0F9YCQ1</accession>
<evidence type="ECO:0000313" key="2">
    <source>
        <dbReference type="EMBL" id="KKP29444.1"/>
    </source>
</evidence>
<dbReference type="Proteomes" id="UP000034934">
    <property type="component" value="Unassembled WGS sequence"/>
</dbReference>
<name>A0A0F9YCQ1_9BACT</name>
<evidence type="ECO:0000313" key="3">
    <source>
        <dbReference type="Proteomes" id="UP000034934"/>
    </source>
</evidence>
<proteinExistence type="predicted"/>
<protein>
    <submittedName>
        <fullName evidence="2">Uncharacterized protein</fullName>
    </submittedName>
</protein>
<dbReference type="Gene3D" id="3.40.1000.10">
    <property type="entry name" value="Mog1/PsbP, alpha/beta/alpha sandwich"/>
    <property type="match status" value="1"/>
</dbReference>
<dbReference type="AlphaFoldDB" id="A0A0F9YCQ1"/>
<keyword evidence="1" id="KW-0472">Membrane</keyword>
<evidence type="ECO:0000256" key="1">
    <source>
        <dbReference type="SAM" id="Phobius"/>
    </source>
</evidence>
<organism evidence="2 3">
    <name type="scientific">Candidatus Nomurabacteria bacterium GW2011_GWF1_31_48</name>
    <dbReference type="NCBI Taxonomy" id="1618767"/>
    <lineage>
        <taxon>Bacteria</taxon>
        <taxon>Candidatus Nomuraibacteriota</taxon>
    </lineage>
</organism>